<proteinExistence type="predicted"/>
<feature type="region of interest" description="Disordered" evidence="1">
    <location>
        <begin position="171"/>
        <end position="199"/>
    </location>
</feature>
<sequence length="1012" mass="107187">MATNLELSVQTLTKSSGSATKALAALESQFKKTLKANTNFSKGLVNTDKTASNLITKLSQTTTSVATLTLGTKSASQELRKFTASLNTSIGSSRTFRSVILKSQQATFSFASAIKSTNAVAKGMSKSVLNAASSTSKLTKGTSGAAQNLSTLETQLARTTKQSNQFSTAMYRAGKSSSAVPTATSSSNSEGGDKPKGKLGKLGGVVGEISGAFGGPTTLIETAVAGISKVTEVTKQFETLQARIETISTSSAHAKTLFANINDIAEQTPHGLEQTTNSFIALANNGLTPTKAAMTAYGDIASTLSLTLEEVSNSVIDTTSNSALVQQNAFAALGVTAEKNGEVLSLSFNGVKTTIQNDSASIQTYLTQLGQNNFAGAMAKEMDTLGGKMTRFGSEWDELFLNVGNAGVGDAIKSSISLGTSALQGLNDSLASGELLGYFDAITTRYKNLYDFDELVEGVSSVKKLFSSALDSWDVDVGGALDSVSTRFMYLPETIKVMIKSFLQHLSHLPEQGLLYINKFADGIYNGFETLKSQGAAYGSEFLDSLNPFDGDTFDYDSELKKIALASSTRAAASETFFKKEMQLVKDAKASNLAEIKKERDESISAFEAQIAKAKELSKAYDEANATRDKNFSSASTNDALGLKKAVAPSSSTELVTQPNKVVADAQQEQTDIVVKACQERNKKVAELEQQRTESLLEQSTGFLNQLAGLGSLLNADITSPEQVADIASVTRETYDSGAALYDSFFQEGEGEGSELSTEEEAAIEEERNSEKLAVTQEFLEQQTAIQEEKDAEKLAATQNFLEQQTEVEVAQAKVKSERVAQIEQNEQSSRLSQASDFFGGVANVAKVFGGKQSKAAKAAAIAQTTIKTYESATNAYSSLASIPYIGPALGIAAAAAAVSAGMANVQAIKSTNYAGAYDHGGLIPAGKIGLVGEYGPELISGPVNVTSRRTTAGLSASNSNTEPTPQNIDKSVKFNYVVNANDSEGVAQVMKKERAKILRDVRYAMESGEWD</sequence>
<accession>A0ABY2VV94</accession>
<comment type="caution">
    <text evidence="2">The sequence shown here is derived from an EMBL/GenBank/DDBJ whole genome shotgun (WGS) entry which is preliminary data.</text>
</comment>
<dbReference type="EMBL" id="PNBW01000074">
    <property type="protein sequence ID" value="TMO72711.1"/>
    <property type="molecule type" value="Genomic_DNA"/>
</dbReference>
<reference evidence="3" key="1">
    <citation type="submission" date="2019-06" db="EMBL/GenBank/DDBJ databases">
        <title>Co-occurence of chitin degradation, pigmentation and bioactivity in marine Pseudoalteromonas.</title>
        <authorList>
            <person name="Sonnenschein E.C."/>
            <person name="Bech P.K."/>
        </authorList>
    </citation>
    <scope>NUCLEOTIDE SEQUENCE [LARGE SCALE GENOMIC DNA]</scope>
    <source>
        <strain evidence="3">S3895</strain>
    </source>
</reference>
<keyword evidence="3" id="KW-1185">Reference proteome</keyword>
<protein>
    <recommendedName>
        <fullName evidence="4">Phage tail tape measure protein</fullName>
    </recommendedName>
</protein>
<feature type="compositionally biased region" description="Low complexity" evidence="1">
    <location>
        <begin position="176"/>
        <end position="189"/>
    </location>
</feature>
<gene>
    <name evidence="2" type="ORF">CWC20_14680</name>
</gene>
<evidence type="ECO:0000256" key="1">
    <source>
        <dbReference type="SAM" id="MobiDB-lite"/>
    </source>
</evidence>
<organism evidence="2 3">
    <name type="scientific">Pseudoalteromonas aurantia</name>
    <dbReference type="NCBI Taxonomy" id="43654"/>
    <lineage>
        <taxon>Bacteria</taxon>
        <taxon>Pseudomonadati</taxon>
        <taxon>Pseudomonadota</taxon>
        <taxon>Gammaproteobacteria</taxon>
        <taxon>Alteromonadales</taxon>
        <taxon>Pseudoalteromonadaceae</taxon>
        <taxon>Pseudoalteromonas</taxon>
    </lineage>
</organism>
<name>A0ABY2VV94_9GAMM</name>
<evidence type="ECO:0000313" key="3">
    <source>
        <dbReference type="Proteomes" id="UP000307164"/>
    </source>
</evidence>
<dbReference type="RefSeq" id="WP_138676627.1">
    <property type="nucleotide sequence ID" value="NZ_PNBW01000074.1"/>
</dbReference>
<dbReference type="Proteomes" id="UP000307164">
    <property type="component" value="Unassembled WGS sequence"/>
</dbReference>
<evidence type="ECO:0008006" key="4">
    <source>
        <dbReference type="Google" id="ProtNLM"/>
    </source>
</evidence>
<evidence type="ECO:0000313" key="2">
    <source>
        <dbReference type="EMBL" id="TMO72711.1"/>
    </source>
</evidence>